<organism evidence="2 3">
    <name type="scientific">Afipia massiliensis</name>
    <dbReference type="NCBI Taxonomy" id="211460"/>
    <lineage>
        <taxon>Bacteria</taxon>
        <taxon>Pseudomonadati</taxon>
        <taxon>Pseudomonadota</taxon>
        <taxon>Alphaproteobacteria</taxon>
        <taxon>Hyphomicrobiales</taxon>
        <taxon>Nitrobacteraceae</taxon>
        <taxon>Afipia</taxon>
    </lineage>
</organism>
<name>A0A840MSJ7_9BRAD</name>
<dbReference type="Proteomes" id="UP000521227">
    <property type="component" value="Unassembled WGS sequence"/>
</dbReference>
<reference evidence="2 3" key="1">
    <citation type="submission" date="2020-08" db="EMBL/GenBank/DDBJ databases">
        <title>Genomic Encyclopedia of Type Strains, Phase IV (KMG-IV): sequencing the most valuable type-strain genomes for metagenomic binning, comparative biology and taxonomic classification.</title>
        <authorList>
            <person name="Goeker M."/>
        </authorList>
    </citation>
    <scope>NUCLEOTIDE SEQUENCE [LARGE SCALE GENOMIC DNA]</scope>
    <source>
        <strain evidence="2 3">DSM 17498</strain>
    </source>
</reference>
<feature type="compositionally biased region" description="Basic and acidic residues" evidence="1">
    <location>
        <begin position="68"/>
        <end position="82"/>
    </location>
</feature>
<dbReference type="AlphaFoldDB" id="A0A840MSJ7"/>
<dbReference type="EMBL" id="JACHIJ010000001">
    <property type="protein sequence ID" value="MBB5050933.1"/>
    <property type="molecule type" value="Genomic_DNA"/>
</dbReference>
<protein>
    <submittedName>
        <fullName evidence="2">Uncharacterized protein</fullName>
    </submittedName>
</protein>
<evidence type="ECO:0000313" key="3">
    <source>
        <dbReference type="Proteomes" id="UP000521227"/>
    </source>
</evidence>
<proteinExistence type="predicted"/>
<evidence type="ECO:0000313" key="2">
    <source>
        <dbReference type="EMBL" id="MBB5050933.1"/>
    </source>
</evidence>
<feature type="compositionally biased region" description="Basic and acidic residues" evidence="1">
    <location>
        <begin position="28"/>
        <end position="55"/>
    </location>
</feature>
<sequence>MRSAVAAPVRICNGTFKNNWCDAALKSDRESAKQPTAKRIEHSTEDQGTCRDNGKTNESFNASATDDPIEHLDGIEWDSEQK</sequence>
<accession>A0A840MSJ7</accession>
<gene>
    <name evidence="2" type="ORF">HNQ36_000881</name>
</gene>
<feature type="region of interest" description="Disordered" evidence="1">
    <location>
        <begin position="28"/>
        <end position="82"/>
    </location>
</feature>
<comment type="caution">
    <text evidence="2">The sequence shown here is derived from an EMBL/GenBank/DDBJ whole genome shotgun (WGS) entry which is preliminary data.</text>
</comment>
<evidence type="ECO:0000256" key="1">
    <source>
        <dbReference type="SAM" id="MobiDB-lite"/>
    </source>
</evidence>